<dbReference type="SUPFAM" id="SSF48097">
    <property type="entry name" value="Regulator of G-protein signaling, RGS"/>
    <property type="match status" value="1"/>
</dbReference>
<feature type="compositionally biased region" description="Low complexity" evidence="1">
    <location>
        <begin position="98"/>
        <end position="116"/>
    </location>
</feature>
<protein>
    <recommendedName>
        <fullName evidence="4">RGS domain-containing protein</fullName>
    </recommendedName>
</protein>
<feature type="region of interest" description="Disordered" evidence="1">
    <location>
        <begin position="98"/>
        <end position="130"/>
    </location>
</feature>
<evidence type="ECO:0000313" key="2">
    <source>
        <dbReference type="EMBL" id="KAH3666719.1"/>
    </source>
</evidence>
<evidence type="ECO:0000313" key="3">
    <source>
        <dbReference type="Proteomes" id="UP000769528"/>
    </source>
</evidence>
<evidence type="ECO:0000256" key="1">
    <source>
        <dbReference type="SAM" id="MobiDB-lite"/>
    </source>
</evidence>
<dbReference type="EMBL" id="JAEUBF010001406">
    <property type="protein sequence ID" value="KAH3666719.1"/>
    <property type="molecule type" value="Genomic_DNA"/>
</dbReference>
<dbReference type="Gene3D" id="1.10.167.10">
    <property type="entry name" value="Regulator of G-protein Signalling 4, domain 2"/>
    <property type="match status" value="1"/>
</dbReference>
<organism evidence="2 3">
    <name type="scientific">Wickerhamomyces mucosus</name>
    <dbReference type="NCBI Taxonomy" id="1378264"/>
    <lineage>
        <taxon>Eukaryota</taxon>
        <taxon>Fungi</taxon>
        <taxon>Dikarya</taxon>
        <taxon>Ascomycota</taxon>
        <taxon>Saccharomycotina</taxon>
        <taxon>Saccharomycetes</taxon>
        <taxon>Phaffomycetales</taxon>
        <taxon>Wickerhamomycetaceae</taxon>
        <taxon>Wickerhamomyces</taxon>
    </lineage>
</organism>
<reference evidence="2" key="1">
    <citation type="journal article" date="2021" name="Open Biol.">
        <title>Shared evolutionary footprints suggest mitochondrial oxidative damage underlies multiple complex I losses in fungi.</title>
        <authorList>
            <person name="Schikora-Tamarit M.A."/>
            <person name="Marcet-Houben M."/>
            <person name="Nosek J."/>
            <person name="Gabaldon T."/>
        </authorList>
    </citation>
    <scope>NUCLEOTIDE SEQUENCE</scope>
    <source>
        <strain evidence="2">CBS6341</strain>
    </source>
</reference>
<proteinExistence type="predicted"/>
<dbReference type="InterPro" id="IPR036305">
    <property type="entry name" value="RGS_sf"/>
</dbReference>
<dbReference type="OrthoDB" id="4097096at2759"/>
<reference evidence="2" key="2">
    <citation type="submission" date="2021-01" db="EMBL/GenBank/DDBJ databases">
        <authorList>
            <person name="Schikora-Tamarit M.A."/>
        </authorList>
    </citation>
    <scope>NUCLEOTIDE SEQUENCE</scope>
    <source>
        <strain evidence="2">CBS6341</strain>
    </source>
</reference>
<comment type="caution">
    <text evidence="2">The sequence shown here is derived from an EMBL/GenBank/DDBJ whole genome shotgun (WGS) entry which is preliminary data.</text>
</comment>
<name>A0A9P8P8P0_9ASCO</name>
<accession>A0A9P8P8P0</accession>
<gene>
    <name evidence="2" type="ORF">WICMUC_005536</name>
</gene>
<dbReference type="InterPro" id="IPR044926">
    <property type="entry name" value="RGS_subdomain_2"/>
</dbReference>
<feature type="compositionally biased region" description="Polar residues" evidence="1">
    <location>
        <begin position="117"/>
        <end position="130"/>
    </location>
</feature>
<evidence type="ECO:0008006" key="4">
    <source>
        <dbReference type="Google" id="ProtNLM"/>
    </source>
</evidence>
<dbReference type="AlphaFoldDB" id="A0A9P8P8P0"/>
<dbReference type="Proteomes" id="UP000769528">
    <property type="component" value="Unassembled WGS sequence"/>
</dbReference>
<sequence length="371" mass="44024">MNQNVPSLENLINQCCEEYYLSLARRNSLREDTHVKSECHDRNNSYYYNFQKFKQFIIELHCQENLKFLIEIYHYEKIWNKIFKRKYSILKCKESSSTTNDKSINISSSSNITTQSPDSKSMSTSLNGGHNIVSKTRQDSILSMISEEYDLDINDVNNLFKDLDIDLNMKSHEDSLSDLNSNWSNLFKKQYQENRTNLDHETQKHNIHKHDHEGRINSQTLECMCQNSNKLKTQFGLNNSQIQSYLLNQLQLKFQFIIKNFILRNSPFEINLPVKIYDSISVEYQNDKIKDHNPLIFLHAKNHILQILRENIYFKFLKIEQLEYEKNQSNNDKLKNQIKVDQLNNVSQIPKESSSSSNDQNIWKKLVRFIR</sequence>
<keyword evidence="3" id="KW-1185">Reference proteome</keyword>